<comment type="caution">
    <text evidence="2">The sequence shown here is derived from an EMBL/GenBank/DDBJ whole genome shotgun (WGS) entry which is preliminary data.</text>
</comment>
<reference evidence="2 3" key="1">
    <citation type="submission" date="2022-11" db="EMBL/GenBank/DDBJ databases">
        <title>Minimal conservation of predation-associated metabolite biosynthetic gene clusters underscores biosynthetic potential of Myxococcota including descriptions for ten novel species: Archangium lansinium sp. nov., Myxococcus landrumus sp. nov., Nannocystis bai.</title>
        <authorList>
            <person name="Ahearne A."/>
            <person name="Stevens C."/>
            <person name="Phillips K."/>
        </authorList>
    </citation>
    <scope>NUCLEOTIDE SEQUENCE [LARGE SCALE GENOMIC DNA]</scope>
    <source>
        <strain evidence="2 3">MIWBW</strain>
    </source>
</reference>
<keyword evidence="3" id="KW-1185">Reference proteome</keyword>
<feature type="chain" id="PRO_5045053289" description="Tryptophan synthase alpha chain" evidence="1">
    <location>
        <begin position="19"/>
        <end position="321"/>
    </location>
</feature>
<gene>
    <name evidence="2" type="ORF">OV287_15055</name>
</gene>
<organism evidence="2 3">
    <name type="scientific">Archangium lansingense</name>
    <dbReference type="NCBI Taxonomy" id="2995310"/>
    <lineage>
        <taxon>Bacteria</taxon>
        <taxon>Pseudomonadati</taxon>
        <taxon>Myxococcota</taxon>
        <taxon>Myxococcia</taxon>
        <taxon>Myxococcales</taxon>
        <taxon>Cystobacterineae</taxon>
        <taxon>Archangiaceae</taxon>
        <taxon>Archangium</taxon>
    </lineage>
</organism>
<evidence type="ECO:0000313" key="3">
    <source>
        <dbReference type="Proteomes" id="UP001207654"/>
    </source>
</evidence>
<protein>
    <recommendedName>
        <fullName evidence="4">Tryptophan synthase alpha chain</fullName>
    </recommendedName>
</protein>
<evidence type="ECO:0008006" key="4">
    <source>
        <dbReference type="Google" id="ProtNLM"/>
    </source>
</evidence>
<sequence length="321" mass="32693">MRRLLFIASALIALVAAGCPLTIQVRCDESFPCNDGEACVAGACVRVELESAQVGAACTSDAACGTGLTCGTGFPGGYCLAPCGEGDACASGSVCVKELGRCMRACGEACSRPGYACRPVPQPGSSTWACAPTSSDGGDGGTVDPGPSEDAGCTGQVPLNERCAQACDCAPPGADCVGSVCVQTCTRDLDCPDGSRCNGEHCEKGPRLGEACRDNFDCPGVAKCNAQRRCTKSCITDQSCPLDYRCAPDSVCVNECTSAPPETVGLTCESSMDCARCGFCVSSGAVKQCRQPCQLDRDCPGGAVGACEQVGSTELRACRLP</sequence>
<feature type="signal peptide" evidence="1">
    <location>
        <begin position="1"/>
        <end position="18"/>
    </location>
</feature>
<proteinExistence type="predicted"/>
<evidence type="ECO:0000256" key="1">
    <source>
        <dbReference type="SAM" id="SignalP"/>
    </source>
</evidence>
<name>A0ABT4A2G3_9BACT</name>
<dbReference type="Proteomes" id="UP001207654">
    <property type="component" value="Unassembled WGS sequence"/>
</dbReference>
<keyword evidence="1" id="KW-0732">Signal</keyword>
<accession>A0ABT4A2G3</accession>
<evidence type="ECO:0000313" key="2">
    <source>
        <dbReference type="EMBL" id="MCY1075791.1"/>
    </source>
</evidence>
<dbReference type="PROSITE" id="PS51257">
    <property type="entry name" value="PROKAR_LIPOPROTEIN"/>
    <property type="match status" value="1"/>
</dbReference>
<dbReference type="RefSeq" id="WP_267534705.1">
    <property type="nucleotide sequence ID" value="NZ_JAPNKA010000001.1"/>
</dbReference>
<dbReference type="EMBL" id="JAPNKA010000001">
    <property type="protein sequence ID" value="MCY1075791.1"/>
    <property type="molecule type" value="Genomic_DNA"/>
</dbReference>